<evidence type="ECO:0000313" key="2">
    <source>
        <dbReference type="Proteomes" id="UP000308600"/>
    </source>
</evidence>
<accession>A0ACD3BD51</accession>
<dbReference type="EMBL" id="ML208262">
    <property type="protein sequence ID" value="TFK75512.1"/>
    <property type="molecule type" value="Genomic_DNA"/>
</dbReference>
<gene>
    <name evidence="1" type="ORF">BDN72DRAFT_853176</name>
</gene>
<name>A0ACD3BD51_9AGAR</name>
<protein>
    <submittedName>
        <fullName evidence="1">Uncharacterized protein</fullName>
    </submittedName>
</protein>
<evidence type="ECO:0000313" key="1">
    <source>
        <dbReference type="EMBL" id="TFK75512.1"/>
    </source>
</evidence>
<sequence length="391" mass="44366">MPLLPRLHTLHVDNLTAAAEDPLLFHILAPTLRRVMISNYAGAEIMRTILSCLLNQAPDLHYFRSHAELPRDAMEWVLDFKQLHKLRLDFPFRAIFQPESGLNRLTRLTHLSLDFGAISNTDLTDNSTMPCEALTNLSITCKPSIVFKLIEALELPNIREATLSLCSTEDPPENRFIFASIRRWARTLEALTISGGQIMPLSAIYQHTRNAKTSKFKLLRHFEVYDLKPLNAALVCEELDLPLSTLASLLPNVKHLSLPPGHQVISYTTLCMLLVTCRQLRYLQIGLNAQTFPEESLCRNAFPCGVLERLSVGDGNDFDPFVIAHHLIRLYPHLKTIISPSERWNSVNRLVDFTRSLETDKTSNPEVTLEFVREFSTQLSLMQDNGEDVDV</sequence>
<reference evidence="1 2" key="1">
    <citation type="journal article" date="2019" name="Nat. Ecol. Evol.">
        <title>Megaphylogeny resolves global patterns of mushroom evolution.</title>
        <authorList>
            <person name="Varga T."/>
            <person name="Krizsan K."/>
            <person name="Foldi C."/>
            <person name="Dima B."/>
            <person name="Sanchez-Garcia M."/>
            <person name="Sanchez-Ramirez S."/>
            <person name="Szollosi G.J."/>
            <person name="Szarkandi J.G."/>
            <person name="Papp V."/>
            <person name="Albert L."/>
            <person name="Andreopoulos W."/>
            <person name="Angelini C."/>
            <person name="Antonin V."/>
            <person name="Barry K.W."/>
            <person name="Bougher N.L."/>
            <person name="Buchanan P."/>
            <person name="Buyck B."/>
            <person name="Bense V."/>
            <person name="Catcheside P."/>
            <person name="Chovatia M."/>
            <person name="Cooper J."/>
            <person name="Damon W."/>
            <person name="Desjardin D."/>
            <person name="Finy P."/>
            <person name="Geml J."/>
            <person name="Haridas S."/>
            <person name="Hughes K."/>
            <person name="Justo A."/>
            <person name="Karasinski D."/>
            <person name="Kautmanova I."/>
            <person name="Kiss B."/>
            <person name="Kocsube S."/>
            <person name="Kotiranta H."/>
            <person name="LaButti K.M."/>
            <person name="Lechner B.E."/>
            <person name="Liimatainen K."/>
            <person name="Lipzen A."/>
            <person name="Lukacs Z."/>
            <person name="Mihaltcheva S."/>
            <person name="Morgado L.N."/>
            <person name="Niskanen T."/>
            <person name="Noordeloos M.E."/>
            <person name="Ohm R.A."/>
            <person name="Ortiz-Santana B."/>
            <person name="Ovrebo C."/>
            <person name="Racz N."/>
            <person name="Riley R."/>
            <person name="Savchenko A."/>
            <person name="Shiryaev A."/>
            <person name="Soop K."/>
            <person name="Spirin V."/>
            <person name="Szebenyi C."/>
            <person name="Tomsovsky M."/>
            <person name="Tulloss R.E."/>
            <person name="Uehling J."/>
            <person name="Grigoriev I.V."/>
            <person name="Vagvolgyi C."/>
            <person name="Papp T."/>
            <person name="Martin F.M."/>
            <person name="Miettinen O."/>
            <person name="Hibbett D.S."/>
            <person name="Nagy L.G."/>
        </authorList>
    </citation>
    <scope>NUCLEOTIDE SEQUENCE [LARGE SCALE GENOMIC DNA]</scope>
    <source>
        <strain evidence="1 2">NL-1719</strain>
    </source>
</reference>
<proteinExistence type="predicted"/>
<keyword evidence="2" id="KW-1185">Reference proteome</keyword>
<dbReference type="Proteomes" id="UP000308600">
    <property type="component" value="Unassembled WGS sequence"/>
</dbReference>
<organism evidence="1 2">
    <name type="scientific">Pluteus cervinus</name>
    <dbReference type="NCBI Taxonomy" id="181527"/>
    <lineage>
        <taxon>Eukaryota</taxon>
        <taxon>Fungi</taxon>
        <taxon>Dikarya</taxon>
        <taxon>Basidiomycota</taxon>
        <taxon>Agaricomycotina</taxon>
        <taxon>Agaricomycetes</taxon>
        <taxon>Agaricomycetidae</taxon>
        <taxon>Agaricales</taxon>
        <taxon>Pluteineae</taxon>
        <taxon>Pluteaceae</taxon>
        <taxon>Pluteus</taxon>
    </lineage>
</organism>